<keyword evidence="3" id="KW-0540">Nuclease</keyword>
<evidence type="ECO:0000259" key="2">
    <source>
        <dbReference type="PROSITE" id="PS50164"/>
    </source>
</evidence>
<dbReference type="GO" id="GO:0004527">
    <property type="term" value="F:exonuclease activity"/>
    <property type="evidence" value="ECO:0007669"/>
    <property type="project" value="UniProtKB-KW"/>
</dbReference>
<gene>
    <name evidence="3" type="ORF">GCM10009690_04360</name>
</gene>
<dbReference type="SUPFAM" id="SSF53098">
    <property type="entry name" value="Ribonuclease H-like"/>
    <property type="match status" value="1"/>
</dbReference>
<feature type="region of interest" description="Disordered" evidence="1">
    <location>
        <begin position="583"/>
        <end position="602"/>
    </location>
</feature>
<accession>A0ABN1ZUA7</accession>
<dbReference type="InterPro" id="IPR006054">
    <property type="entry name" value="DnaQ"/>
</dbReference>
<dbReference type="InterPro" id="IPR000305">
    <property type="entry name" value="GIY-YIG_endonuc"/>
</dbReference>
<dbReference type="InterPro" id="IPR035901">
    <property type="entry name" value="GIY-YIG_endonuc_sf"/>
</dbReference>
<dbReference type="SMART" id="SM00479">
    <property type="entry name" value="EXOIII"/>
    <property type="match status" value="1"/>
</dbReference>
<organism evidence="3 4">
    <name type="scientific">Brevibacterium permense</name>
    <dbReference type="NCBI Taxonomy" id="234834"/>
    <lineage>
        <taxon>Bacteria</taxon>
        <taxon>Bacillati</taxon>
        <taxon>Actinomycetota</taxon>
        <taxon>Actinomycetes</taxon>
        <taxon>Micrococcales</taxon>
        <taxon>Brevibacteriaceae</taxon>
        <taxon>Brevibacterium</taxon>
    </lineage>
</organism>
<dbReference type="InterPro" id="IPR012337">
    <property type="entry name" value="RNaseH-like_sf"/>
</dbReference>
<dbReference type="CDD" id="cd06127">
    <property type="entry name" value="DEDDh"/>
    <property type="match status" value="1"/>
</dbReference>
<dbReference type="Gene3D" id="3.40.1440.10">
    <property type="entry name" value="GIY-YIG endonuclease"/>
    <property type="match status" value="1"/>
</dbReference>
<dbReference type="InterPro" id="IPR047296">
    <property type="entry name" value="GIY-YIG_UvrC_Cho"/>
</dbReference>
<protein>
    <submittedName>
        <fullName evidence="3">DEDD exonuclease domain-containing protein</fullName>
    </submittedName>
</protein>
<proteinExistence type="predicted"/>
<evidence type="ECO:0000313" key="3">
    <source>
        <dbReference type="EMBL" id="GAA1504734.1"/>
    </source>
</evidence>
<name>A0ABN1ZUA7_9MICO</name>
<evidence type="ECO:0000256" key="1">
    <source>
        <dbReference type="SAM" id="MobiDB-lite"/>
    </source>
</evidence>
<keyword evidence="3" id="KW-0378">Hydrolase</keyword>
<dbReference type="InterPro" id="IPR050066">
    <property type="entry name" value="UvrABC_protein_C"/>
</dbReference>
<dbReference type="SMART" id="SM00465">
    <property type="entry name" value="GIYc"/>
    <property type="match status" value="1"/>
</dbReference>
<dbReference type="PROSITE" id="PS50164">
    <property type="entry name" value="GIY_YIG"/>
    <property type="match status" value="1"/>
</dbReference>
<keyword evidence="4" id="KW-1185">Reference proteome</keyword>
<dbReference type="Proteomes" id="UP001500177">
    <property type="component" value="Unassembled WGS sequence"/>
</dbReference>
<dbReference type="CDD" id="cd10434">
    <property type="entry name" value="GIY-YIG_UvrC_Cho"/>
    <property type="match status" value="1"/>
</dbReference>
<reference evidence="3 4" key="1">
    <citation type="journal article" date="2019" name="Int. J. Syst. Evol. Microbiol.">
        <title>The Global Catalogue of Microorganisms (GCM) 10K type strain sequencing project: providing services to taxonomists for standard genome sequencing and annotation.</title>
        <authorList>
            <consortium name="The Broad Institute Genomics Platform"/>
            <consortium name="The Broad Institute Genome Sequencing Center for Infectious Disease"/>
            <person name="Wu L."/>
            <person name="Ma J."/>
        </authorList>
    </citation>
    <scope>NUCLEOTIDE SEQUENCE [LARGE SCALE GENOMIC DNA]</scope>
    <source>
        <strain evidence="3 4">JCM 13318</strain>
    </source>
</reference>
<dbReference type="Pfam" id="PF00929">
    <property type="entry name" value="RNase_T"/>
    <property type="match status" value="1"/>
</dbReference>
<evidence type="ECO:0000313" key="4">
    <source>
        <dbReference type="Proteomes" id="UP001500177"/>
    </source>
</evidence>
<keyword evidence="3" id="KW-0269">Exonuclease</keyword>
<feature type="domain" description="GIY-YIG" evidence="2">
    <location>
        <begin position="248"/>
        <end position="326"/>
    </location>
</feature>
<dbReference type="NCBIfam" id="NF005907">
    <property type="entry name" value="PRK07883.1-5"/>
    <property type="match status" value="1"/>
</dbReference>
<dbReference type="InterPro" id="IPR013520">
    <property type="entry name" value="Ribonucl_H"/>
</dbReference>
<sequence>MSDADRFVSAAPERLGIMTVPFDRAPSALHNTQLSFDSLGTPLSDVTFVIVDLETTGTRAGQSEITEIGAVKTRGGEVIGEFQTLVKPEHSVISPFVARLTGITHAMVDDAPPISSVLPSFLEFSVGAVLVAHNAPFDIGFLRSACERLDYHWPAPTVLDTVTLSRRVVGRDEVRNHKLSTLAAHFGTQVEPDHRALSDARATGELLHHLFERFGGYGVTTLEELSTVRQSGWAKRQAKSHLAKDVPPEPGVYMFLDGTRRVLYIGKSGNMARRVRGYFNASENRGRMAEMITAAQEVSCLPCAHALEAEVREIRLIGELAPPYNRRSKNPERNSWIVLSDELFPRLSVVRANSALERSPAPPLGPFRSRKSAQAVKELLDTLYPVKRCTATITQRSLGEHRPCVSAQVGQCGGPCAGITDVDDYRSSIRELFALLGGDLSSLQRLAAERMQRLSGEARFETAAEVRDAMRSAVSTAARAEQVTALRRVPELIAAAPGFDSGWDLAIIRHGKLAGAGHVSTRQAMGDSLSALHSTAEWVPAPGALPQETDSLAEESRLLAGWLETAELVSVTPSGVHGWSLPRQGATSHAHSSGAVRLSDSV</sequence>
<comment type="caution">
    <text evidence="3">The sequence shown here is derived from an EMBL/GenBank/DDBJ whole genome shotgun (WGS) entry which is preliminary data.</text>
</comment>
<dbReference type="NCBIfam" id="TIGR00573">
    <property type="entry name" value="dnaq"/>
    <property type="match status" value="1"/>
</dbReference>
<dbReference type="PANTHER" id="PTHR30562">
    <property type="entry name" value="UVRC/OXIDOREDUCTASE"/>
    <property type="match status" value="1"/>
</dbReference>
<dbReference type="InterPro" id="IPR036397">
    <property type="entry name" value="RNaseH_sf"/>
</dbReference>
<dbReference type="Gene3D" id="3.30.420.10">
    <property type="entry name" value="Ribonuclease H-like superfamily/Ribonuclease H"/>
    <property type="match status" value="1"/>
</dbReference>
<dbReference type="SUPFAM" id="SSF82771">
    <property type="entry name" value="GIY-YIG endonuclease"/>
    <property type="match status" value="1"/>
</dbReference>
<dbReference type="EMBL" id="BAAALX010000001">
    <property type="protein sequence ID" value="GAA1504734.1"/>
    <property type="molecule type" value="Genomic_DNA"/>
</dbReference>
<dbReference type="NCBIfam" id="NF005905">
    <property type="entry name" value="PRK07883.1-3"/>
    <property type="match status" value="1"/>
</dbReference>
<dbReference type="PANTHER" id="PTHR30562:SF1">
    <property type="entry name" value="UVRABC SYSTEM PROTEIN C"/>
    <property type="match status" value="1"/>
</dbReference>